<feature type="transmembrane region" description="Helical" evidence="4">
    <location>
        <begin position="321"/>
        <end position="339"/>
    </location>
</feature>
<dbReference type="InterPro" id="IPR041916">
    <property type="entry name" value="Anti_sigma_zinc_sf"/>
</dbReference>
<evidence type="ECO:0000259" key="5">
    <source>
        <dbReference type="Pfam" id="PF13490"/>
    </source>
</evidence>
<dbReference type="AlphaFoldDB" id="A0A8J8MKZ8"/>
<evidence type="ECO:0000256" key="3">
    <source>
        <dbReference type="SAM" id="MobiDB-lite"/>
    </source>
</evidence>
<protein>
    <recommendedName>
        <fullName evidence="2">Anti-sigma-W factor RsiW</fullName>
    </recommendedName>
</protein>
<feature type="compositionally biased region" description="Basic and acidic residues" evidence="3">
    <location>
        <begin position="238"/>
        <end position="258"/>
    </location>
</feature>
<feature type="region of interest" description="Disordered" evidence="3">
    <location>
        <begin position="128"/>
        <end position="258"/>
    </location>
</feature>
<dbReference type="EMBL" id="CP058649">
    <property type="protein sequence ID" value="QUI23454.1"/>
    <property type="molecule type" value="Genomic_DNA"/>
</dbReference>
<accession>A0A8J8MKZ8</accession>
<dbReference type="KEGG" id="vpy:HZI73_14680"/>
<evidence type="ECO:0000256" key="4">
    <source>
        <dbReference type="SAM" id="Phobius"/>
    </source>
</evidence>
<comment type="similarity">
    <text evidence="1">Belongs to the zinc-associated anti-sigma factor (ZAS) superfamily. Anti-sigma-W factor family.</text>
</comment>
<gene>
    <name evidence="6" type="ORF">HZI73_14680</name>
</gene>
<organism evidence="6 7">
    <name type="scientific">Vallitalea pronyensis</name>
    <dbReference type="NCBI Taxonomy" id="1348613"/>
    <lineage>
        <taxon>Bacteria</taxon>
        <taxon>Bacillati</taxon>
        <taxon>Bacillota</taxon>
        <taxon>Clostridia</taxon>
        <taxon>Lachnospirales</taxon>
        <taxon>Vallitaleaceae</taxon>
        <taxon>Vallitalea</taxon>
    </lineage>
</organism>
<evidence type="ECO:0000256" key="1">
    <source>
        <dbReference type="ARBA" id="ARBA00024353"/>
    </source>
</evidence>
<keyword evidence="4" id="KW-0472">Membrane</keyword>
<dbReference type="Proteomes" id="UP000683246">
    <property type="component" value="Chromosome"/>
</dbReference>
<name>A0A8J8MKZ8_9FIRM</name>
<sequence>MECKKCQEMISLYIDNALTSDEKKQFEAHIAICSECREELEFMQKLMIHVHDLDDEKELPSDFHGNLMDKIDRIEKPHNLSPMKKMHNIRKYYSALAAVFVAVLIFGIIGIANLDKFANLPMKNDKQMESADDAARSGTAENTSDRDTNYTGMPSKNIDDGTMDKDQGKSIGQYAADEPRAEKDENAKESPSISKENLTEDAAGDMHVREEDAPSTTEESSHYANNADKAESSPSDGIKGEDVKEAAPDVEPLEKADTDSKIGVTMKSAEDVDGVQFNEHVNQGTDKSDYSLTAEQEKGNTVMMAKKHLPDEEPLYTQPSFILTVVGIFILGILILVYIKRKRK</sequence>
<reference evidence="6" key="1">
    <citation type="submission" date="2020-07" db="EMBL/GenBank/DDBJ databases">
        <title>Vallitalea pronyensis genome.</title>
        <authorList>
            <person name="Postec A."/>
        </authorList>
    </citation>
    <scope>NUCLEOTIDE SEQUENCE</scope>
    <source>
        <strain evidence="6">FatNI3</strain>
    </source>
</reference>
<keyword evidence="7" id="KW-1185">Reference proteome</keyword>
<proteinExistence type="inferred from homology"/>
<keyword evidence="4" id="KW-0812">Transmembrane</keyword>
<evidence type="ECO:0000313" key="6">
    <source>
        <dbReference type="EMBL" id="QUI23454.1"/>
    </source>
</evidence>
<dbReference type="Gene3D" id="1.10.10.1320">
    <property type="entry name" value="Anti-sigma factor, zinc-finger domain"/>
    <property type="match status" value="1"/>
</dbReference>
<evidence type="ECO:0000313" key="7">
    <source>
        <dbReference type="Proteomes" id="UP000683246"/>
    </source>
</evidence>
<feature type="compositionally biased region" description="Polar residues" evidence="3">
    <location>
        <begin position="214"/>
        <end position="224"/>
    </location>
</feature>
<feature type="compositionally biased region" description="Basic and acidic residues" evidence="3">
    <location>
        <begin position="157"/>
        <end position="168"/>
    </location>
</feature>
<feature type="transmembrane region" description="Helical" evidence="4">
    <location>
        <begin position="92"/>
        <end position="114"/>
    </location>
</feature>
<dbReference type="InterPro" id="IPR027383">
    <property type="entry name" value="Znf_put"/>
</dbReference>
<evidence type="ECO:0000256" key="2">
    <source>
        <dbReference type="ARBA" id="ARBA00024438"/>
    </source>
</evidence>
<keyword evidence="4" id="KW-1133">Transmembrane helix</keyword>
<feature type="domain" description="Putative zinc-finger" evidence="5">
    <location>
        <begin position="3"/>
        <end position="37"/>
    </location>
</feature>
<dbReference type="RefSeq" id="WP_212694138.1">
    <property type="nucleotide sequence ID" value="NZ_CP058649.1"/>
</dbReference>
<feature type="compositionally biased region" description="Basic and acidic residues" evidence="3">
    <location>
        <begin position="177"/>
        <end position="188"/>
    </location>
</feature>
<dbReference type="Pfam" id="PF13490">
    <property type="entry name" value="zf-HC2"/>
    <property type="match status" value="1"/>
</dbReference>